<dbReference type="EMBL" id="JAAXPN010000001">
    <property type="protein sequence ID" value="NKZ23721.1"/>
    <property type="molecule type" value="Genomic_DNA"/>
</dbReference>
<dbReference type="Proteomes" id="UP000549765">
    <property type="component" value="Unassembled WGS sequence"/>
</dbReference>
<feature type="domain" description="DM13" evidence="2">
    <location>
        <begin position="54"/>
        <end position="146"/>
    </location>
</feature>
<keyword evidence="4" id="KW-1185">Reference proteome</keyword>
<feature type="signal peptide" evidence="1">
    <location>
        <begin position="1"/>
        <end position="21"/>
    </location>
</feature>
<evidence type="ECO:0000313" key="3">
    <source>
        <dbReference type="EMBL" id="NKZ23721.1"/>
    </source>
</evidence>
<dbReference type="PROSITE" id="PS51549">
    <property type="entry name" value="DM13"/>
    <property type="match status" value="2"/>
</dbReference>
<dbReference type="AlphaFoldDB" id="A0A7X6S325"/>
<proteinExistence type="predicted"/>
<keyword evidence="1" id="KW-0732">Signal</keyword>
<reference evidence="3 4" key="1">
    <citation type="submission" date="2020-04" db="EMBL/GenBank/DDBJ databases">
        <title>MicrobeNet Type strains.</title>
        <authorList>
            <person name="Nicholson A.C."/>
        </authorList>
    </citation>
    <scope>NUCLEOTIDE SEQUENCE [LARGE SCALE GENOMIC DNA]</scope>
    <source>
        <strain evidence="3 4">CCUG 61472</strain>
    </source>
</reference>
<sequence>MKKSKLFGTLLAVGAAGILLAACGSNSAQSSSSSKSSEATSSMTKTINTARFTGSFQGDNKMKVAGHVSIKGDKLTLTDFSTSAGPDLHVYLAKGTDPKSGVDLAPISLTKKTQTFSLKGTNVKKYSDVLIFCNKAHALFGHATYNADANMATTTDTAASLTGSFKGQNGKQVSGDVTVNGNEIDLSNFKTVAGPDLHIYLSKDGSVDNGAINLGKISLTDANQKIKLPAGTNIKDFKQVLIHCDEAHVTFGAADVK</sequence>
<name>A0A7X6S325_9LACO</name>
<dbReference type="RefSeq" id="WP_168721505.1">
    <property type="nucleotide sequence ID" value="NZ_JAAXPN010000001.1"/>
</dbReference>
<dbReference type="PROSITE" id="PS51257">
    <property type="entry name" value="PROKAR_LIPOPROTEIN"/>
    <property type="match status" value="1"/>
</dbReference>
<protein>
    <submittedName>
        <fullName evidence="3">DM13 domain-containing protein</fullName>
    </submittedName>
</protein>
<evidence type="ECO:0000259" key="2">
    <source>
        <dbReference type="PROSITE" id="PS51549"/>
    </source>
</evidence>
<evidence type="ECO:0000256" key="1">
    <source>
        <dbReference type="SAM" id="SignalP"/>
    </source>
</evidence>
<dbReference type="Pfam" id="PF10517">
    <property type="entry name" value="DM13"/>
    <property type="match status" value="2"/>
</dbReference>
<accession>A0A7X6S325</accession>
<feature type="chain" id="PRO_5039523574" evidence="1">
    <location>
        <begin position="22"/>
        <end position="257"/>
    </location>
</feature>
<gene>
    <name evidence="3" type="ORF">HF964_02710</name>
</gene>
<organism evidence="3 4">
    <name type="scientific">Periweissella fabalis</name>
    <dbReference type="NCBI Taxonomy" id="1070421"/>
    <lineage>
        <taxon>Bacteria</taxon>
        <taxon>Bacillati</taxon>
        <taxon>Bacillota</taxon>
        <taxon>Bacilli</taxon>
        <taxon>Lactobacillales</taxon>
        <taxon>Lactobacillaceae</taxon>
        <taxon>Periweissella</taxon>
    </lineage>
</organism>
<evidence type="ECO:0000313" key="4">
    <source>
        <dbReference type="Proteomes" id="UP000549765"/>
    </source>
</evidence>
<dbReference type="InterPro" id="IPR019545">
    <property type="entry name" value="DM13_domain"/>
</dbReference>
<feature type="domain" description="DM13" evidence="2">
    <location>
        <begin position="163"/>
        <end position="257"/>
    </location>
</feature>
<comment type="caution">
    <text evidence="3">The sequence shown here is derived from an EMBL/GenBank/DDBJ whole genome shotgun (WGS) entry which is preliminary data.</text>
</comment>